<feature type="chain" id="PRO_5045323810" evidence="3">
    <location>
        <begin position="17"/>
        <end position="99"/>
    </location>
</feature>
<keyword evidence="2" id="KW-1015">Disulfide bond</keyword>
<dbReference type="EMBL" id="JBBPHU010000002">
    <property type="protein sequence ID" value="KAK7521677.1"/>
    <property type="molecule type" value="Genomic_DNA"/>
</dbReference>
<protein>
    <submittedName>
        <fullName evidence="4">Fungal hydrophobin-domain-containing protein</fullName>
    </submittedName>
</protein>
<dbReference type="PANTHER" id="PTHR42341:SF2">
    <property type="entry name" value="HYDROPHOBIN"/>
    <property type="match status" value="1"/>
</dbReference>
<evidence type="ECO:0000256" key="2">
    <source>
        <dbReference type="ARBA" id="ARBA00023157"/>
    </source>
</evidence>
<dbReference type="Gene3D" id="3.20.120.10">
    <property type="entry name" value="Hydrophobin"/>
    <property type="match status" value="1"/>
</dbReference>
<dbReference type="InterPro" id="IPR010636">
    <property type="entry name" value="Class_II_hydrophobin"/>
</dbReference>
<dbReference type="InterPro" id="IPR036686">
    <property type="entry name" value="Class_II_Hydrophobin_sf"/>
</dbReference>
<reference evidence="4 5" key="1">
    <citation type="submission" date="2024-04" db="EMBL/GenBank/DDBJ databases">
        <title>Phyllosticta paracitricarpa is synonymous to the EU quarantine fungus P. citricarpa based on phylogenomic analyses.</title>
        <authorList>
            <consortium name="Lawrence Berkeley National Laboratory"/>
            <person name="Van Ingen-Buijs V.A."/>
            <person name="Van Westerhoven A.C."/>
            <person name="Haridas S."/>
            <person name="Skiadas P."/>
            <person name="Martin F."/>
            <person name="Groenewald J.Z."/>
            <person name="Crous P.W."/>
            <person name="Seidl M.F."/>
        </authorList>
    </citation>
    <scope>NUCLEOTIDE SEQUENCE [LARGE SCALE GENOMIC DNA]</scope>
    <source>
        <strain evidence="4 5">CBS 123371</strain>
    </source>
</reference>
<dbReference type="Pfam" id="PF06766">
    <property type="entry name" value="Hydrophobin_2"/>
    <property type="match status" value="1"/>
</dbReference>
<keyword evidence="3" id="KW-0732">Signal</keyword>
<sequence>MKILAPLAAMVAICSALAINKEMGKITIEAREPGDLCSSGTALCCQLDVIGVADATCVTPSATLTNVTEFQDYCADNGRTAECCTVSVGIAGLLCTPAT</sequence>
<dbReference type="Proteomes" id="UP001363622">
    <property type="component" value="Unassembled WGS sequence"/>
</dbReference>
<evidence type="ECO:0000313" key="5">
    <source>
        <dbReference type="Proteomes" id="UP001363622"/>
    </source>
</evidence>
<dbReference type="PANTHER" id="PTHR42341">
    <property type="entry name" value="HYDROPHOBIN"/>
    <property type="match status" value="1"/>
</dbReference>
<accession>A0ABR1KYM6</accession>
<feature type="signal peptide" evidence="3">
    <location>
        <begin position="1"/>
        <end position="16"/>
    </location>
</feature>
<organism evidence="4 5">
    <name type="scientific">Phyllosticta citriasiana</name>
    <dbReference type="NCBI Taxonomy" id="595635"/>
    <lineage>
        <taxon>Eukaryota</taxon>
        <taxon>Fungi</taxon>
        <taxon>Dikarya</taxon>
        <taxon>Ascomycota</taxon>
        <taxon>Pezizomycotina</taxon>
        <taxon>Dothideomycetes</taxon>
        <taxon>Dothideomycetes incertae sedis</taxon>
        <taxon>Botryosphaeriales</taxon>
        <taxon>Phyllostictaceae</taxon>
        <taxon>Phyllosticta</taxon>
    </lineage>
</organism>
<proteinExistence type="inferred from homology"/>
<name>A0ABR1KYM6_9PEZI</name>
<dbReference type="CDD" id="cd23508">
    <property type="entry name" value="hydrophobin_II"/>
    <property type="match status" value="1"/>
</dbReference>
<evidence type="ECO:0000256" key="3">
    <source>
        <dbReference type="SAM" id="SignalP"/>
    </source>
</evidence>
<comment type="caution">
    <text evidence="4">The sequence shown here is derived from an EMBL/GenBank/DDBJ whole genome shotgun (WGS) entry which is preliminary data.</text>
</comment>
<gene>
    <name evidence="4" type="ORF">IWZ03DRAFT_369196</name>
</gene>
<evidence type="ECO:0000256" key="1">
    <source>
        <dbReference type="ARBA" id="ARBA00009576"/>
    </source>
</evidence>
<comment type="similarity">
    <text evidence="1">Belongs to the cerato-ulmin hydrophobin family.</text>
</comment>
<keyword evidence="5" id="KW-1185">Reference proteome</keyword>
<evidence type="ECO:0000313" key="4">
    <source>
        <dbReference type="EMBL" id="KAK7521677.1"/>
    </source>
</evidence>
<dbReference type="SUPFAM" id="SSF101751">
    <property type="entry name" value="Hydrophobin II, HfbII"/>
    <property type="match status" value="1"/>
</dbReference>